<evidence type="ECO:0000259" key="11">
    <source>
        <dbReference type="PROSITE" id="PS50893"/>
    </source>
</evidence>
<keyword evidence="8 10" id="KW-0472">Membrane</keyword>
<dbReference type="PROSITE" id="PS50929">
    <property type="entry name" value="ABC_TM1F"/>
    <property type="match status" value="2"/>
</dbReference>
<organism evidence="13 14">
    <name type="scientific">Haemaphysalis longicornis</name>
    <name type="common">Bush tick</name>
    <dbReference type="NCBI Taxonomy" id="44386"/>
    <lineage>
        <taxon>Eukaryota</taxon>
        <taxon>Metazoa</taxon>
        <taxon>Ecdysozoa</taxon>
        <taxon>Arthropoda</taxon>
        <taxon>Chelicerata</taxon>
        <taxon>Arachnida</taxon>
        <taxon>Acari</taxon>
        <taxon>Parasitiformes</taxon>
        <taxon>Ixodida</taxon>
        <taxon>Ixodoidea</taxon>
        <taxon>Ixodidae</taxon>
        <taxon>Haemaphysalinae</taxon>
        <taxon>Haemaphysalis</taxon>
    </lineage>
</organism>
<feature type="transmembrane region" description="Helical" evidence="10">
    <location>
        <begin position="982"/>
        <end position="1002"/>
    </location>
</feature>
<dbReference type="PANTHER" id="PTHR24223:SF447">
    <property type="entry name" value="MULTIDRUG RESISTANCE-ASSOCIATED PROTEIN 5"/>
    <property type="match status" value="1"/>
</dbReference>
<feature type="transmembrane region" description="Helical" evidence="10">
    <location>
        <begin position="223"/>
        <end position="245"/>
    </location>
</feature>
<evidence type="ECO:0000256" key="8">
    <source>
        <dbReference type="ARBA" id="ARBA00023136"/>
    </source>
</evidence>
<evidence type="ECO:0000256" key="9">
    <source>
        <dbReference type="SAM" id="MobiDB-lite"/>
    </source>
</evidence>
<dbReference type="Pfam" id="PF00005">
    <property type="entry name" value="ABC_tran"/>
    <property type="match status" value="2"/>
</dbReference>
<feature type="transmembrane region" description="Helical" evidence="10">
    <location>
        <begin position="1102"/>
        <end position="1121"/>
    </location>
</feature>
<keyword evidence="3 10" id="KW-0812">Transmembrane</keyword>
<evidence type="ECO:0000256" key="7">
    <source>
        <dbReference type="ARBA" id="ARBA00022989"/>
    </source>
</evidence>
<dbReference type="Gene3D" id="3.40.50.300">
    <property type="entry name" value="P-loop containing nucleotide triphosphate hydrolases"/>
    <property type="match status" value="2"/>
</dbReference>
<accession>A0A9J6GF31</accession>
<keyword evidence="2" id="KW-0813">Transport</keyword>
<feature type="domain" description="ABC transporter" evidence="11">
    <location>
        <begin position="1160"/>
        <end position="1394"/>
    </location>
</feature>
<dbReference type="SUPFAM" id="SSF52540">
    <property type="entry name" value="P-loop containing nucleoside triphosphate hydrolases"/>
    <property type="match status" value="2"/>
</dbReference>
<dbReference type="PROSITE" id="PS50893">
    <property type="entry name" value="ABC_TRANSPORTER_2"/>
    <property type="match status" value="2"/>
</dbReference>
<gene>
    <name evidence="13" type="ORF">HPB48_010242</name>
</gene>
<dbReference type="InterPro" id="IPR003593">
    <property type="entry name" value="AAA+_ATPase"/>
</dbReference>
<feature type="transmembrane region" description="Helical" evidence="10">
    <location>
        <begin position="165"/>
        <end position="187"/>
    </location>
</feature>
<dbReference type="InterPro" id="IPR017871">
    <property type="entry name" value="ABC_transporter-like_CS"/>
</dbReference>
<feature type="transmembrane region" description="Helical" evidence="10">
    <location>
        <begin position="382"/>
        <end position="406"/>
    </location>
</feature>
<keyword evidence="6" id="KW-0067">ATP-binding</keyword>
<dbReference type="PANTHER" id="PTHR24223">
    <property type="entry name" value="ATP-BINDING CASSETTE SUB-FAMILY C"/>
    <property type="match status" value="1"/>
</dbReference>
<keyword evidence="4" id="KW-0677">Repeat</keyword>
<evidence type="ECO:0000256" key="6">
    <source>
        <dbReference type="ARBA" id="ARBA00022840"/>
    </source>
</evidence>
<dbReference type="FunFam" id="3.40.50.300:FF:000997">
    <property type="entry name" value="Multidrug resistance-associated protein 1"/>
    <property type="match status" value="1"/>
</dbReference>
<feature type="transmembrane region" description="Helical" evidence="10">
    <location>
        <begin position="281"/>
        <end position="301"/>
    </location>
</feature>
<dbReference type="OMA" id="NICVNDM"/>
<keyword evidence="14" id="KW-1185">Reference proteome</keyword>
<comment type="caution">
    <text evidence="13">The sequence shown here is derived from an EMBL/GenBank/DDBJ whole genome shotgun (WGS) entry which is preliminary data.</text>
</comment>
<dbReference type="FunFam" id="1.20.1560.10:FF:000012">
    <property type="entry name" value="ATP binding cassette subfamily C member 5"/>
    <property type="match status" value="1"/>
</dbReference>
<dbReference type="Proteomes" id="UP000821853">
    <property type="component" value="Unassembled WGS sequence"/>
</dbReference>
<feature type="transmembrane region" description="Helical" evidence="10">
    <location>
        <begin position="958"/>
        <end position="976"/>
    </location>
</feature>
<reference evidence="13 14" key="1">
    <citation type="journal article" date="2020" name="Cell">
        <title>Large-Scale Comparative Analyses of Tick Genomes Elucidate Their Genetic Diversity and Vector Capacities.</title>
        <authorList>
            <consortium name="Tick Genome and Microbiome Consortium (TIGMIC)"/>
            <person name="Jia N."/>
            <person name="Wang J."/>
            <person name="Shi W."/>
            <person name="Du L."/>
            <person name="Sun Y."/>
            <person name="Zhan W."/>
            <person name="Jiang J.F."/>
            <person name="Wang Q."/>
            <person name="Zhang B."/>
            <person name="Ji P."/>
            <person name="Bell-Sakyi L."/>
            <person name="Cui X.M."/>
            <person name="Yuan T.T."/>
            <person name="Jiang B.G."/>
            <person name="Yang W.F."/>
            <person name="Lam T.T."/>
            <person name="Chang Q.C."/>
            <person name="Ding S.J."/>
            <person name="Wang X.J."/>
            <person name="Zhu J.G."/>
            <person name="Ruan X.D."/>
            <person name="Zhao L."/>
            <person name="Wei J.T."/>
            <person name="Ye R.Z."/>
            <person name="Que T.C."/>
            <person name="Du C.H."/>
            <person name="Zhou Y.H."/>
            <person name="Cheng J.X."/>
            <person name="Dai P.F."/>
            <person name="Guo W.B."/>
            <person name="Han X.H."/>
            <person name="Huang E.J."/>
            <person name="Li L.F."/>
            <person name="Wei W."/>
            <person name="Gao Y.C."/>
            <person name="Liu J.Z."/>
            <person name="Shao H.Z."/>
            <person name="Wang X."/>
            <person name="Wang C.C."/>
            <person name="Yang T.C."/>
            <person name="Huo Q.B."/>
            <person name="Li W."/>
            <person name="Chen H.Y."/>
            <person name="Chen S.E."/>
            <person name="Zhou L.G."/>
            <person name="Ni X.B."/>
            <person name="Tian J.H."/>
            <person name="Sheng Y."/>
            <person name="Liu T."/>
            <person name="Pan Y.S."/>
            <person name="Xia L.Y."/>
            <person name="Li J."/>
            <person name="Zhao F."/>
            <person name="Cao W.C."/>
        </authorList>
    </citation>
    <scope>NUCLEOTIDE SEQUENCE [LARGE SCALE GENOMIC DNA]</scope>
    <source>
        <strain evidence="13">HaeL-2018</strain>
    </source>
</reference>
<feature type="transmembrane region" description="Helical" evidence="10">
    <location>
        <begin position="418"/>
        <end position="439"/>
    </location>
</feature>
<feature type="transmembrane region" description="Helical" evidence="10">
    <location>
        <begin position="307"/>
        <end position="326"/>
    </location>
</feature>
<dbReference type="CDD" id="cd03244">
    <property type="entry name" value="ABCC_MRP_domain2"/>
    <property type="match status" value="1"/>
</dbReference>
<dbReference type="VEuPathDB" id="VectorBase:HLOH_056823"/>
<dbReference type="InterPro" id="IPR027417">
    <property type="entry name" value="P-loop_NTPase"/>
</dbReference>
<dbReference type="InterPro" id="IPR050173">
    <property type="entry name" value="ABC_transporter_C-like"/>
</dbReference>
<evidence type="ECO:0000259" key="12">
    <source>
        <dbReference type="PROSITE" id="PS50929"/>
    </source>
</evidence>
<evidence type="ECO:0000256" key="3">
    <source>
        <dbReference type="ARBA" id="ARBA00022692"/>
    </source>
</evidence>
<dbReference type="GO" id="GO:0140359">
    <property type="term" value="F:ABC-type transporter activity"/>
    <property type="evidence" value="ECO:0007669"/>
    <property type="project" value="InterPro"/>
</dbReference>
<proteinExistence type="predicted"/>
<evidence type="ECO:0000313" key="13">
    <source>
        <dbReference type="EMBL" id="KAH9377038.1"/>
    </source>
</evidence>
<dbReference type="InterPro" id="IPR036640">
    <property type="entry name" value="ABC1_TM_sf"/>
</dbReference>
<dbReference type="CDD" id="cd18592">
    <property type="entry name" value="ABC_6TM_MRP5_8_9_D1"/>
    <property type="match status" value="1"/>
</dbReference>
<dbReference type="InterPro" id="IPR011527">
    <property type="entry name" value="ABC1_TM_dom"/>
</dbReference>
<dbReference type="OrthoDB" id="6500128at2759"/>
<evidence type="ECO:0000256" key="2">
    <source>
        <dbReference type="ARBA" id="ARBA00022448"/>
    </source>
</evidence>
<feature type="transmembrane region" description="Helical" evidence="10">
    <location>
        <begin position="816"/>
        <end position="839"/>
    </location>
</feature>
<comment type="subcellular location">
    <subcellularLocation>
        <location evidence="1">Membrane</location>
        <topology evidence="1">Multi-pass membrane protein</topology>
    </subcellularLocation>
</comment>
<keyword evidence="7 10" id="KW-1133">Transmembrane helix</keyword>
<dbReference type="SUPFAM" id="SSF90123">
    <property type="entry name" value="ABC transporter transmembrane region"/>
    <property type="match status" value="2"/>
</dbReference>
<evidence type="ECO:0000256" key="1">
    <source>
        <dbReference type="ARBA" id="ARBA00004141"/>
    </source>
</evidence>
<evidence type="ECO:0000313" key="14">
    <source>
        <dbReference type="Proteomes" id="UP000821853"/>
    </source>
</evidence>
<dbReference type="CDD" id="cd03250">
    <property type="entry name" value="ABCC_MRP_domain1"/>
    <property type="match status" value="1"/>
</dbReference>
<dbReference type="GO" id="GO:0016020">
    <property type="term" value="C:membrane"/>
    <property type="evidence" value="ECO:0007669"/>
    <property type="project" value="UniProtKB-SubCell"/>
</dbReference>
<evidence type="ECO:0000256" key="4">
    <source>
        <dbReference type="ARBA" id="ARBA00022737"/>
    </source>
</evidence>
<dbReference type="FunFam" id="1.20.1560.10:FF:000013">
    <property type="entry name" value="ABC transporter C family member 2"/>
    <property type="match status" value="1"/>
</dbReference>
<sequence>MAATKTSRPATDLHKWMSTGSLFLPYGTAEDYAQVDEDSADGRTCNMVNADSMDFDTFKVNEGLSKYKDALKVLIPVRPQAKDKHEMPTRKAGLFSFVSLVWMTKLMWKAYRRGIHQEDLWQMAPTESAEVNVKRLERLWKDEQLLQGDKAEFWKAAARFCKTRAIVAGCFICLGMTFQFLGPAVVLRAILSYLEDSSTQLSTGLLLALSLVGTQLMRSGCLSMSWVIGAHTAIRLQGALQLLLYRRMLKVRYEEKHSGQVINHFTNDIERIFDAAMNGTLMLGTPVMFTLTMVYSCYLIGPWALVGNLVILLFYPIMGGIAALIAKLRRLAVKKADERVQLMAEVVNNIRLIKMYAWEYPFAAKIYGVRNEERQVLIKGNFLQSLSTTITPVILIMATVTTLLGYGASGNELLASKAFTLFALFNGMGFSIGTLPYAIRAITEAKVALQRIQELLQLEDAKVWARKTGEKDKRFAVTVADASFTWNNVQASVNNGVNAIRERFRVRGQAQGNNRHANNACNGDVNEATPMASAEPEGALRDVTLHIKKGSLVGICGRVGSGKTSLLNALCGEMTLVSGEMDVNGSIAIVTQQAWIFNATVRDNILFGLPFLKSRYDSVLDVCCLLPDLAQFSCGDLTEIGEKGATLSGGQRQRINLARALYSDRDIFLLDDPLSAVDPRVARRLLERCILGALREKTVFLVTHSMAALEHCQQVLLMRGGRIIERGTHSALVNFPGEYQSMFRLDAAAKASLESGAGDMPGARLAVSKDDSNSDGDTTDGSLEGSSRLVKDEEKAVGGLSKRAAWLYVRAAGGPWVVILLGLAFLIFVCAQMFANIWLQLWVDRMQAKKLAANGTSMPIPGVATAGNQSLHQGTPAVEDPGLPDSLYYIAYGVAVPVMLLCGIIKGAACTLVMLNAAGRLHNQMLQRILRCPAGFFDVTPSGRITNRFSKDMDEVDIRVPFFLEMVVQSLLSIVLQLLISVYVYQVFCVVLGAAVIIYLLLDRWLNVGVREVKKLDNIARSSVIVHLSTTLQGVPVIRGFGCHKWFTTKMYELVNQHSVAHVVFHLASRWFTLRMEFVGTCMVAAAAFIVVIMRHSVTTGLAGLVLTSVFSVCTFIPFIMRLKSELSARLTSVARIHEYCEGGREEGPKEEEWPSEGELCFEQVCLRYRRGLPLVLQGISFRVRGGQKVGIVGRTGAGKSSILVSLMRLKELESGRILLDGRNIATLGLHELRSAIAVIPQDPVLFQGTVRYNLDPMSANTDEELWAALERAHLKAKIQREEKQLECAVEKNGDNFSVGERQLLCLARAMLRRNKVLVLDEATASVDAETDRLIQQTVQETFSDCTVLTIAHRLNTVLSCDMVLVLDAGKVVEMDTPSALANDPKSAFSSMLRASGIQAPLREEPPH</sequence>
<evidence type="ECO:0000256" key="10">
    <source>
        <dbReference type="SAM" id="Phobius"/>
    </source>
</evidence>
<feature type="transmembrane region" description="Helical" evidence="10">
    <location>
        <begin position="1078"/>
        <end position="1096"/>
    </location>
</feature>
<feature type="domain" description="ABC transporter" evidence="11">
    <location>
        <begin position="520"/>
        <end position="745"/>
    </location>
</feature>
<protein>
    <submittedName>
        <fullName evidence="13">Uncharacterized protein</fullName>
    </submittedName>
</protein>
<feature type="region of interest" description="Disordered" evidence="9">
    <location>
        <begin position="764"/>
        <end position="787"/>
    </location>
</feature>
<feature type="domain" description="ABC transmembrane type-1" evidence="12">
    <location>
        <begin position="819"/>
        <end position="1113"/>
    </location>
</feature>
<dbReference type="EMBL" id="JABSTR010000008">
    <property type="protein sequence ID" value="KAH9377038.1"/>
    <property type="molecule type" value="Genomic_DNA"/>
</dbReference>
<dbReference type="FunFam" id="3.40.50.300:FF:000163">
    <property type="entry name" value="Multidrug resistance-associated protein member 4"/>
    <property type="match status" value="1"/>
</dbReference>
<dbReference type="InterPro" id="IPR003439">
    <property type="entry name" value="ABC_transporter-like_ATP-bd"/>
</dbReference>
<feature type="domain" description="ABC transmembrane type-1" evidence="12">
    <location>
        <begin position="166"/>
        <end position="444"/>
    </location>
</feature>
<dbReference type="Pfam" id="PF00664">
    <property type="entry name" value="ABC_membrane"/>
    <property type="match status" value="2"/>
</dbReference>
<dbReference type="GO" id="GO:0005524">
    <property type="term" value="F:ATP binding"/>
    <property type="evidence" value="ECO:0007669"/>
    <property type="project" value="UniProtKB-KW"/>
</dbReference>
<dbReference type="PROSITE" id="PS00211">
    <property type="entry name" value="ABC_TRANSPORTER_1"/>
    <property type="match status" value="2"/>
</dbReference>
<name>A0A9J6GF31_HAELO</name>
<evidence type="ECO:0000256" key="5">
    <source>
        <dbReference type="ARBA" id="ARBA00022741"/>
    </source>
</evidence>
<dbReference type="SMART" id="SM00382">
    <property type="entry name" value="AAA"/>
    <property type="match status" value="2"/>
</dbReference>
<dbReference type="GO" id="GO:0016887">
    <property type="term" value="F:ATP hydrolysis activity"/>
    <property type="evidence" value="ECO:0007669"/>
    <property type="project" value="InterPro"/>
</dbReference>
<dbReference type="Gene3D" id="1.20.1560.10">
    <property type="entry name" value="ABC transporter type 1, transmembrane domain"/>
    <property type="match status" value="2"/>
</dbReference>
<feature type="transmembrane region" description="Helical" evidence="10">
    <location>
        <begin position="889"/>
        <end position="915"/>
    </location>
</feature>
<keyword evidence="5" id="KW-0547">Nucleotide-binding</keyword>